<dbReference type="PRINTS" id="PR00950">
    <property type="entry name" value="TYPE3IMSPROT"/>
</dbReference>
<keyword evidence="14" id="KW-0969">Cilium</keyword>
<dbReference type="NCBIfam" id="TIGR00328">
    <property type="entry name" value="flhB"/>
    <property type="match status" value="1"/>
</dbReference>
<keyword evidence="14" id="KW-0282">Flagellum</keyword>
<evidence type="ECO:0000256" key="6">
    <source>
        <dbReference type="ARBA" id="ARBA00022692"/>
    </source>
</evidence>
<keyword evidence="11" id="KW-1006">Bacterial flagellum protein export</keyword>
<keyword evidence="8" id="KW-0653">Protein transport</keyword>
<feature type="compositionally biased region" description="Basic and acidic residues" evidence="12">
    <location>
        <begin position="8"/>
        <end position="32"/>
    </location>
</feature>
<evidence type="ECO:0000256" key="10">
    <source>
        <dbReference type="ARBA" id="ARBA00023136"/>
    </source>
</evidence>
<keyword evidence="6 13" id="KW-0812">Transmembrane</keyword>
<evidence type="ECO:0000256" key="4">
    <source>
        <dbReference type="ARBA" id="ARBA00022448"/>
    </source>
</evidence>
<organism evidence="14">
    <name type="scientific">uncultured organism</name>
    <dbReference type="NCBI Taxonomy" id="155900"/>
    <lineage>
        <taxon>unclassified sequences</taxon>
        <taxon>environmental samples</taxon>
    </lineage>
</organism>
<dbReference type="GO" id="GO:0005886">
    <property type="term" value="C:plasma membrane"/>
    <property type="evidence" value="ECO:0007669"/>
    <property type="project" value="UniProtKB-SubCell"/>
</dbReference>
<protein>
    <recommendedName>
        <fullName evidence="3">Flagellar biosynthetic protein FlhB</fullName>
    </recommendedName>
</protein>
<sequence length="381" mass="41348">MAEETPDGQEKTEEPTEKRRRDAKEKGQVPRSRELSTTLAMLAAAVGLLGLGGYMADGLDALLRGNLAVDRAAAFDPNAPVRMFEEAIIQGILVVAPFALIMLAVNLVAPVALGGWSFSGKALAPKLEKISPLKGFKRIFGVNGLVELGKALAKITVVGTVGVVMLKVQLRDFQALTGMPLAAGAAQAADLFFGTFLVLSVSLILIAAVDIPYQIWDHTKKLRMTKQEVKDEFKDTEGKPEVKGRIRQLQQELARGRMMEAVPEADVVVTNPTHFAVALRYDGANMRAPRVVAKGGDQLARRIRELAGEHRVPLFEAPQLARALYHTTDIDDEIPAGLYLAVAQVLAYIFRLRRGTAGGPPPAPEVPEEFRQYARRGAAQE</sequence>
<dbReference type="InterPro" id="IPR029025">
    <property type="entry name" value="T3SS_substrate_exporter_C"/>
</dbReference>
<accession>A0A5B8R791</accession>
<evidence type="ECO:0000256" key="13">
    <source>
        <dbReference type="SAM" id="Phobius"/>
    </source>
</evidence>
<keyword evidence="10 13" id="KW-0472">Membrane</keyword>
<evidence type="ECO:0000256" key="5">
    <source>
        <dbReference type="ARBA" id="ARBA00022475"/>
    </source>
</evidence>
<feature type="transmembrane region" description="Helical" evidence="13">
    <location>
        <begin position="35"/>
        <end position="56"/>
    </location>
</feature>
<reference evidence="14" key="1">
    <citation type="submission" date="2019-06" db="EMBL/GenBank/DDBJ databases">
        <authorList>
            <person name="Murdoch R.W."/>
            <person name="Fathepure B."/>
        </authorList>
    </citation>
    <scope>NUCLEOTIDE SEQUENCE</scope>
</reference>
<evidence type="ECO:0000256" key="11">
    <source>
        <dbReference type="ARBA" id="ARBA00023225"/>
    </source>
</evidence>
<keyword evidence="7" id="KW-1005">Bacterial flagellum biogenesis</keyword>
<keyword evidence="5" id="KW-1003">Cell membrane</keyword>
<keyword evidence="4" id="KW-0813">Transport</keyword>
<dbReference type="Gene3D" id="3.40.1690.10">
    <property type="entry name" value="secretion proteins EscU"/>
    <property type="match status" value="1"/>
</dbReference>
<evidence type="ECO:0000256" key="2">
    <source>
        <dbReference type="ARBA" id="ARBA00010690"/>
    </source>
</evidence>
<evidence type="ECO:0000313" key="14">
    <source>
        <dbReference type="EMBL" id="QEA03733.1"/>
    </source>
</evidence>
<evidence type="ECO:0000256" key="9">
    <source>
        <dbReference type="ARBA" id="ARBA00022989"/>
    </source>
</evidence>
<feature type="transmembrane region" description="Helical" evidence="13">
    <location>
        <begin position="191"/>
        <end position="216"/>
    </location>
</feature>
<comment type="similarity">
    <text evidence="2">Belongs to the type III secretion exporter family.</text>
</comment>
<evidence type="ECO:0000256" key="12">
    <source>
        <dbReference type="SAM" id="MobiDB-lite"/>
    </source>
</evidence>
<dbReference type="GO" id="GO:0009306">
    <property type="term" value="P:protein secretion"/>
    <property type="evidence" value="ECO:0007669"/>
    <property type="project" value="InterPro"/>
</dbReference>
<comment type="subcellular location">
    <subcellularLocation>
        <location evidence="1">Cell membrane</location>
        <topology evidence="1">Multi-pass membrane protein</topology>
    </subcellularLocation>
</comment>
<dbReference type="SUPFAM" id="SSF160544">
    <property type="entry name" value="EscU C-terminal domain-like"/>
    <property type="match status" value="1"/>
</dbReference>
<evidence type="ECO:0000256" key="8">
    <source>
        <dbReference type="ARBA" id="ARBA00022927"/>
    </source>
</evidence>
<gene>
    <name evidence="14" type="primary">flhB</name>
    <name evidence="14" type="ORF">KBTEX_00033</name>
</gene>
<dbReference type="InterPro" id="IPR006136">
    <property type="entry name" value="FlhB"/>
</dbReference>
<name>A0A5B8R791_9ZZZZ</name>
<keyword evidence="14" id="KW-0966">Cell projection</keyword>
<feature type="transmembrane region" description="Helical" evidence="13">
    <location>
        <begin position="87"/>
        <end position="118"/>
    </location>
</feature>
<dbReference type="Gene3D" id="6.10.250.2080">
    <property type="match status" value="1"/>
</dbReference>
<dbReference type="PANTHER" id="PTHR30531:SF12">
    <property type="entry name" value="FLAGELLAR BIOSYNTHETIC PROTEIN FLHB"/>
    <property type="match status" value="1"/>
</dbReference>
<keyword evidence="9 13" id="KW-1133">Transmembrane helix</keyword>
<feature type="region of interest" description="Disordered" evidence="12">
    <location>
        <begin position="358"/>
        <end position="381"/>
    </location>
</feature>
<evidence type="ECO:0000256" key="7">
    <source>
        <dbReference type="ARBA" id="ARBA00022795"/>
    </source>
</evidence>
<dbReference type="PANTHER" id="PTHR30531">
    <property type="entry name" value="FLAGELLAR BIOSYNTHETIC PROTEIN FLHB"/>
    <property type="match status" value="1"/>
</dbReference>
<feature type="region of interest" description="Disordered" evidence="12">
    <location>
        <begin position="1"/>
        <end position="32"/>
    </location>
</feature>
<evidence type="ECO:0000256" key="1">
    <source>
        <dbReference type="ARBA" id="ARBA00004651"/>
    </source>
</evidence>
<dbReference type="FunFam" id="3.40.1690.10:FF:000001">
    <property type="entry name" value="Flagellar biosynthetic protein FlhB"/>
    <property type="match status" value="1"/>
</dbReference>
<proteinExistence type="inferred from homology"/>
<dbReference type="AlphaFoldDB" id="A0A5B8R791"/>
<dbReference type="Pfam" id="PF01312">
    <property type="entry name" value="Bac_export_2"/>
    <property type="match status" value="1"/>
</dbReference>
<dbReference type="InterPro" id="IPR006135">
    <property type="entry name" value="T3SS_substrate_exporter"/>
</dbReference>
<evidence type="ECO:0000256" key="3">
    <source>
        <dbReference type="ARBA" id="ARBA00021622"/>
    </source>
</evidence>
<feature type="transmembrane region" description="Helical" evidence="13">
    <location>
        <begin position="139"/>
        <end position="166"/>
    </location>
</feature>
<dbReference type="EMBL" id="MN079076">
    <property type="protein sequence ID" value="QEA03733.1"/>
    <property type="molecule type" value="Genomic_DNA"/>
</dbReference>